<dbReference type="STRING" id="299467.A0A443QD95"/>
<dbReference type="PROSITE" id="PS51257">
    <property type="entry name" value="PROKAR_LIPOPROTEIN"/>
    <property type="match status" value="1"/>
</dbReference>
<dbReference type="GO" id="GO:0004525">
    <property type="term" value="F:ribonuclease III activity"/>
    <property type="evidence" value="ECO:0007669"/>
    <property type="project" value="InterPro"/>
</dbReference>
<dbReference type="OrthoDB" id="2392202at2759"/>
<protein>
    <submittedName>
        <fullName evidence="3">Endoribonuclease Dicer-like protein</fullName>
    </submittedName>
</protein>
<evidence type="ECO:0000313" key="3">
    <source>
        <dbReference type="EMBL" id="RWS00984.1"/>
    </source>
</evidence>
<accession>A0A443QD95</accession>
<dbReference type="EMBL" id="NCKV01058530">
    <property type="protein sequence ID" value="RWS00984.1"/>
    <property type="molecule type" value="Genomic_DNA"/>
</dbReference>
<dbReference type="PANTHER" id="PTHR14950:SF37">
    <property type="entry name" value="ENDORIBONUCLEASE DICER"/>
    <property type="match status" value="1"/>
</dbReference>
<dbReference type="Proteomes" id="UP000288716">
    <property type="component" value="Unassembled WGS sequence"/>
</dbReference>
<dbReference type="GO" id="GO:0005737">
    <property type="term" value="C:cytoplasm"/>
    <property type="evidence" value="ECO:0007669"/>
    <property type="project" value="TreeGrafter"/>
</dbReference>
<keyword evidence="4" id="KW-1185">Reference proteome</keyword>
<evidence type="ECO:0000313" key="4">
    <source>
        <dbReference type="Proteomes" id="UP000288716"/>
    </source>
</evidence>
<dbReference type="GO" id="GO:0031054">
    <property type="term" value="P:pre-miRNA processing"/>
    <property type="evidence" value="ECO:0007669"/>
    <property type="project" value="TreeGrafter"/>
</dbReference>
<dbReference type="VEuPathDB" id="VectorBase:LDEU014429"/>
<dbReference type="CDD" id="cd00593">
    <property type="entry name" value="RIBOc"/>
    <property type="match status" value="1"/>
</dbReference>
<dbReference type="InterPro" id="IPR036389">
    <property type="entry name" value="RNase_III_sf"/>
</dbReference>
<evidence type="ECO:0000256" key="1">
    <source>
        <dbReference type="ARBA" id="ARBA00022801"/>
    </source>
</evidence>
<sequence length="92" mass="11010">MSKFETILEYEFKEKSNLVKAFTHSSYYYNTVTGCYQLFEFLGDAILDYLITRYIYEDDHNFSPGELLIYDRRLCTMSSLVVWRLNISFTNI</sequence>
<dbReference type="GO" id="GO:0005634">
    <property type="term" value="C:nucleus"/>
    <property type="evidence" value="ECO:0007669"/>
    <property type="project" value="TreeGrafter"/>
</dbReference>
<evidence type="ECO:0000259" key="2">
    <source>
        <dbReference type="PROSITE" id="PS50142"/>
    </source>
</evidence>
<proteinExistence type="predicted"/>
<name>A0A443QD95_9ACAR</name>
<dbReference type="SUPFAM" id="SSF69065">
    <property type="entry name" value="RNase III domain-like"/>
    <property type="match status" value="1"/>
</dbReference>
<dbReference type="GO" id="GO:0030422">
    <property type="term" value="P:siRNA processing"/>
    <property type="evidence" value="ECO:0007669"/>
    <property type="project" value="TreeGrafter"/>
</dbReference>
<dbReference type="GO" id="GO:0004530">
    <property type="term" value="F:deoxyribonuclease I activity"/>
    <property type="evidence" value="ECO:0007669"/>
    <property type="project" value="TreeGrafter"/>
</dbReference>
<keyword evidence="1" id="KW-0378">Hydrolase</keyword>
<dbReference type="GO" id="GO:0006309">
    <property type="term" value="P:apoptotic DNA fragmentation"/>
    <property type="evidence" value="ECO:0007669"/>
    <property type="project" value="TreeGrafter"/>
</dbReference>
<dbReference type="PANTHER" id="PTHR14950">
    <property type="entry name" value="DICER-RELATED"/>
    <property type="match status" value="1"/>
</dbReference>
<gene>
    <name evidence="3" type="ORF">B4U80_03280</name>
</gene>
<feature type="domain" description="RNase III" evidence="2">
    <location>
        <begin position="1"/>
        <end position="67"/>
    </location>
</feature>
<reference evidence="3 4" key="1">
    <citation type="journal article" date="2018" name="Gigascience">
        <title>Genomes of trombidid mites reveal novel predicted allergens and laterally-transferred genes associated with secondary metabolism.</title>
        <authorList>
            <person name="Dong X."/>
            <person name="Chaisiri K."/>
            <person name="Xia D."/>
            <person name="Armstrong S.D."/>
            <person name="Fang Y."/>
            <person name="Donnelly M.J."/>
            <person name="Kadowaki T."/>
            <person name="McGarry J.W."/>
            <person name="Darby A.C."/>
            <person name="Makepeace B.L."/>
        </authorList>
    </citation>
    <scope>NUCLEOTIDE SEQUENCE [LARGE SCALE GENOMIC DNA]</scope>
    <source>
        <strain evidence="3">UoL-UT</strain>
    </source>
</reference>
<comment type="caution">
    <text evidence="3">The sequence shown here is derived from an EMBL/GenBank/DDBJ whole genome shotgun (WGS) entry which is preliminary data.</text>
</comment>
<dbReference type="InterPro" id="IPR000999">
    <property type="entry name" value="RNase_III_dom"/>
</dbReference>
<dbReference type="AlphaFoldDB" id="A0A443QD95"/>
<dbReference type="GO" id="GO:0003723">
    <property type="term" value="F:RNA binding"/>
    <property type="evidence" value="ECO:0007669"/>
    <property type="project" value="TreeGrafter"/>
</dbReference>
<dbReference type="Gene3D" id="1.10.1520.10">
    <property type="entry name" value="Ribonuclease III domain"/>
    <property type="match status" value="1"/>
</dbReference>
<dbReference type="PROSITE" id="PS50142">
    <property type="entry name" value="RNASE_3_2"/>
    <property type="match status" value="1"/>
</dbReference>
<organism evidence="3 4">
    <name type="scientific">Leptotrombidium deliense</name>
    <dbReference type="NCBI Taxonomy" id="299467"/>
    <lineage>
        <taxon>Eukaryota</taxon>
        <taxon>Metazoa</taxon>
        <taxon>Ecdysozoa</taxon>
        <taxon>Arthropoda</taxon>
        <taxon>Chelicerata</taxon>
        <taxon>Arachnida</taxon>
        <taxon>Acari</taxon>
        <taxon>Acariformes</taxon>
        <taxon>Trombidiformes</taxon>
        <taxon>Prostigmata</taxon>
        <taxon>Anystina</taxon>
        <taxon>Parasitengona</taxon>
        <taxon>Trombiculoidea</taxon>
        <taxon>Trombiculidae</taxon>
        <taxon>Leptotrombidium</taxon>
    </lineage>
</organism>